<evidence type="ECO:0000313" key="1">
    <source>
        <dbReference type="EMBL" id="CAF2265786.1"/>
    </source>
</evidence>
<gene>
    <name evidence="1" type="ORF">DARMORV10_A04P03080.1</name>
</gene>
<proteinExistence type="predicted"/>
<sequence>MNHSEYEILSLLANDLLIQIQHARTARPETKQTHETAELYST</sequence>
<dbReference type="AlphaFoldDB" id="A0A817AV33"/>
<dbReference type="EMBL" id="HG994358">
    <property type="protein sequence ID" value="CAF2265786.1"/>
    <property type="molecule type" value="Genomic_DNA"/>
</dbReference>
<organism evidence="1">
    <name type="scientific">Brassica napus</name>
    <name type="common">Rape</name>
    <dbReference type="NCBI Taxonomy" id="3708"/>
    <lineage>
        <taxon>Eukaryota</taxon>
        <taxon>Viridiplantae</taxon>
        <taxon>Streptophyta</taxon>
        <taxon>Embryophyta</taxon>
        <taxon>Tracheophyta</taxon>
        <taxon>Spermatophyta</taxon>
        <taxon>Magnoliopsida</taxon>
        <taxon>eudicotyledons</taxon>
        <taxon>Gunneridae</taxon>
        <taxon>Pentapetalae</taxon>
        <taxon>rosids</taxon>
        <taxon>malvids</taxon>
        <taxon>Brassicales</taxon>
        <taxon>Brassicaceae</taxon>
        <taxon>Brassiceae</taxon>
        <taxon>Brassica</taxon>
    </lineage>
</organism>
<protein>
    <submittedName>
        <fullName evidence="1">(rape) hypothetical protein</fullName>
    </submittedName>
</protein>
<accession>A0A817AV33</accession>
<name>A0A817AV33_BRANA</name>
<dbReference type="Proteomes" id="UP001295469">
    <property type="component" value="Chromosome A04"/>
</dbReference>
<reference evidence="1" key="1">
    <citation type="submission" date="2021-01" db="EMBL/GenBank/DDBJ databases">
        <authorList>
            <consortium name="Genoscope - CEA"/>
            <person name="William W."/>
        </authorList>
    </citation>
    <scope>NUCLEOTIDE SEQUENCE</scope>
</reference>